<protein>
    <submittedName>
        <fullName evidence="1">Uncharacterized protein</fullName>
    </submittedName>
</protein>
<comment type="caution">
    <text evidence="1">The sequence shown here is derived from an EMBL/GenBank/DDBJ whole genome shotgun (WGS) entry which is preliminary data.</text>
</comment>
<evidence type="ECO:0000313" key="2">
    <source>
        <dbReference type="Proteomes" id="UP000630718"/>
    </source>
</evidence>
<dbReference type="Proteomes" id="UP000630718">
    <property type="component" value="Unassembled WGS sequence"/>
</dbReference>
<organism evidence="1 2">
    <name type="scientific">Streptomyces fumanus</name>
    <dbReference type="NCBI Taxonomy" id="67302"/>
    <lineage>
        <taxon>Bacteria</taxon>
        <taxon>Bacillati</taxon>
        <taxon>Actinomycetota</taxon>
        <taxon>Actinomycetes</taxon>
        <taxon>Kitasatosporales</taxon>
        <taxon>Streptomycetaceae</taxon>
        <taxon>Streptomyces</taxon>
    </lineage>
</organism>
<gene>
    <name evidence="1" type="ORF">GCM10018772_20930</name>
</gene>
<dbReference type="AlphaFoldDB" id="A0A919ABQ3"/>
<reference evidence="1" key="1">
    <citation type="journal article" date="2014" name="Int. J. Syst. Evol. Microbiol.">
        <title>Complete genome sequence of Corynebacterium casei LMG S-19264T (=DSM 44701T), isolated from a smear-ripened cheese.</title>
        <authorList>
            <consortium name="US DOE Joint Genome Institute (JGI-PGF)"/>
            <person name="Walter F."/>
            <person name="Albersmeier A."/>
            <person name="Kalinowski J."/>
            <person name="Ruckert C."/>
        </authorList>
    </citation>
    <scope>NUCLEOTIDE SEQUENCE</scope>
    <source>
        <strain evidence="1">JCM 4477</strain>
    </source>
</reference>
<proteinExistence type="predicted"/>
<sequence length="59" mass="6456">MSAVLWLLVPLLAGVVAGVWACAVGRRRPAPPDRDTWADLDRFQHMRTALSADDHCKAA</sequence>
<accession>A0A919ABQ3</accession>
<name>A0A919ABQ3_9ACTN</name>
<dbReference type="RefSeq" id="WP_190203896.1">
    <property type="nucleotide sequence ID" value="NZ_BNBI01000004.1"/>
</dbReference>
<keyword evidence="2" id="KW-1185">Reference proteome</keyword>
<evidence type="ECO:0000313" key="1">
    <source>
        <dbReference type="EMBL" id="GHE96618.1"/>
    </source>
</evidence>
<reference evidence="1" key="2">
    <citation type="submission" date="2020-09" db="EMBL/GenBank/DDBJ databases">
        <authorList>
            <person name="Sun Q."/>
            <person name="Ohkuma M."/>
        </authorList>
    </citation>
    <scope>NUCLEOTIDE SEQUENCE</scope>
    <source>
        <strain evidence="1">JCM 4477</strain>
    </source>
</reference>
<dbReference type="EMBL" id="BNBI01000004">
    <property type="protein sequence ID" value="GHE96618.1"/>
    <property type="molecule type" value="Genomic_DNA"/>
</dbReference>